<evidence type="ECO:0000313" key="2">
    <source>
        <dbReference type="Proteomes" id="UP001207468"/>
    </source>
</evidence>
<dbReference type="EMBL" id="JAGFNK010000025">
    <property type="protein sequence ID" value="KAI9511243.1"/>
    <property type="molecule type" value="Genomic_DNA"/>
</dbReference>
<reference evidence="1" key="1">
    <citation type="submission" date="2021-03" db="EMBL/GenBank/DDBJ databases">
        <title>Evolutionary priming and transition to the ectomycorrhizal habit in an iconic lineage of mushroom-forming fungi: is preadaptation a requirement?</title>
        <authorList>
            <consortium name="DOE Joint Genome Institute"/>
            <person name="Looney B.P."/>
            <person name="Miyauchi S."/>
            <person name="Morin E."/>
            <person name="Drula E."/>
            <person name="Courty P.E."/>
            <person name="Chicoki N."/>
            <person name="Fauchery L."/>
            <person name="Kohler A."/>
            <person name="Kuo A."/>
            <person name="LaButti K."/>
            <person name="Pangilinan J."/>
            <person name="Lipzen A."/>
            <person name="Riley R."/>
            <person name="Andreopoulos W."/>
            <person name="He G."/>
            <person name="Johnson J."/>
            <person name="Barry K.W."/>
            <person name="Grigoriev I.V."/>
            <person name="Nagy L."/>
            <person name="Hibbett D."/>
            <person name="Henrissat B."/>
            <person name="Matheny P.B."/>
            <person name="Labbe J."/>
            <person name="Martin A.F."/>
        </authorList>
    </citation>
    <scope>NUCLEOTIDE SEQUENCE</scope>
    <source>
        <strain evidence="1">BPL698</strain>
    </source>
</reference>
<name>A0ACC0UHV4_9AGAM</name>
<proteinExistence type="predicted"/>
<organism evidence="1 2">
    <name type="scientific">Russula earlei</name>
    <dbReference type="NCBI Taxonomy" id="71964"/>
    <lineage>
        <taxon>Eukaryota</taxon>
        <taxon>Fungi</taxon>
        <taxon>Dikarya</taxon>
        <taxon>Basidiomycota</taxon>
        <taxon>Agaricomycotina</taxon>
        <taxon>Agaricomycetes</taxon>
        <taxon>Russulales</taxon>
        <taxon>Russulaceae</taxon>
        <taxon>Russula</taxon>
    </lineage>
</organism>
<comment type="caution">
    <text evidence="1">The sequence shown here is derived from an EMBL/GenBank/DDBJ whole genome shotgun (WGS) entry which is preliminary data.</text>
</comment>
<dbReference type="Proteomes" id="UP001207468">
    <property type="component" value="Unassembled WGS sequence"/>
</dbReference>
<sequence length="276" mass="31208">MSHQPSTITSAYFRSVFNSALDTYNAQTGHDLALHQSLHTLQSCRSAHDILSILREQIPASGQSRDRDENFSKWLIPTVNVLFALSASLGEGIGIVNILSLPLGDFFSYLFLRFSHLPKSSLQASAFSFSSVTSILPLRRPFSYSSFRPRKTREASQDNLVELFNRIGYFLHRLEIYTEVQPTTAMTEIIVEIMVEVLTILAIATKETKRGRFGKYLNSLMGNTNVIDALQRLDRLTQEEARMASVELLKLTHTVDSQGTRYQQWSARHRQQGSSC</sequence>
<accession>A0ACC0UHV4</accession>
<gene>
    <name evidence="1" type="ORF">F5148DRAFT_1146997</name>
</gene>
<keyword evidence="2" id="KW-1185">Reference proteome</keyword>
<protein>
    <submittedName>
        <fullName evidence="1">Uncharacterized protein</fullName>
    </submittedName>
</protein>
<evidence type="ECO:0000313" key="1">
    <source>
        <dbReference type="EMBL" id="KAI9511243.1"/>
    </source>
</evidence>